<evidence type="ECO:0000256" key="7">
    <source>
        <dbReference type="SAM" id="Phobius"/>
    </source>
</evidence>
<sequence length="565" mass="63339">MYDTFLLLLQVLGALGIFIFGMKLMSESILKLSGEKLRSIMGSMTTNRFAGIITGFFITCLVQSSSATTVMVVSFVHAQLLNLTQSIGVIMGANLGTTITAWIVSLFGFKFKVTAIAVPIIGIGVALSFLKGVKRRHLGGFLTGFGLLFLGLGELKNSVPDVKSNTEVLEWLASFSQYGFASIIIFVFLGTLLTVVVQSSSAAMAITLTMANLGWLNFEQSIAIILGENIGTTITAWLASLPANTAAKRAARAHFMFNIIGVIWVLILIVPFSNFIHWLYDFSTSFLPWEKLGSERTDLTNKLALFHTTFNFANIILLVAFVPRIATLVTRMVKDKDTGQEGTFQYLHSYNLRAGELNFQEATRAVQRLGGITQEMFEKFIDVYEHPDKDMSSQVKELNALEKESNVLTDELTEYLIRCTSDEVSEETRERAFSYMRVASELEEIGDCCHRMTNRAVRRYKKNRLVTDAAEKEVIQFGKLVQRFIELYSSKLDSEVSAADMEMTLDFEQAINEKRKELRKRSVGRMMESPDNVKGELLYFDIVNTFERIANHARNVMQGLPKKID</sequence>
<evidence type="ECO:0000256" key="6">
    <source>
        <dbReference type="SAM" id="Coils"/>
    </source>
</evidence>
<dbReference type="Proteomes" id="UP000617628">
    <property type="component" value="Unassembled WGS sequence"/>
</dbReference>
<dbReference type="EMBL" id="JAENIL010000027">
    <property type="protein sequence ID" value="MBK1878171.1"/>
    <property type="molecule type" value="Genomic_DNA"/>
</dbReference>
<feature type="transmembrane region" description="Helical" evidence="7">
    <location>
        <begin position="255"/>
        <end position="280"/>
    </location>
</feature>
<comment type="caution">
    <text evidence="9">The sequence shown here is derived from an EMBL/GenBank/DDBJ whole genome shotgun (WGS) entry which is preliminary data.</text>
</comment>
<reference evidence="9" key="1">
    <citation type="submission" date="2021-01" db="EMBL/GenBank/DDBJ databases">
        <title>Modified the classification status of verrucomicrobia.</title>
        <authorList>
            <person name="Feng X."/>
        </authorList>
    </citation>
    <scope>NUCLEOTIDE SEQUENCE</scope>
    <source>
        <strain evidence="9">KCTC 13126</strain>
    </source>
</reference>
<feature type="transmembrane region" description="Helical" evidence="7">
    <location>
        <begin position="49"/>
        <end position="75"/>
    </location>
</feature>
<feature type="transmembrane region" description="Helical" evidence="7">
    <location>
        <begin position="304"/>
        <end position="326"/>
    </location>
</feature>
<dbReference type="PANTHER" id="PTHR10010">
    <property type="entry name" value="SOLUTE CARRIER FAMILY 34 SODIUM PHOSPHATE , MEMBER 2-RELATED"/>
    <property type="match status" value="1"/>
</dbReference>
<evidence type="ECO:0000256" key="5">
    <source>
        <dbReference type="ARBA" id="ARBA00023136"/>
    </source>
</evidence>
<evidence type="ECO:0000256" key="2">
    <source>
        <dbReference type="ARBA" id="ARBA00022475"/>
    </source>
</evidence>
<evidence type="ECO:0000256" key="3">
    <source>
        <dbReference type="ARBA" id="ARBA00022692"/>
    </source>
</evidence>
<keyword evidence="4 7" id="KW-1133">Transmembrane helix</keyword>
<proteinExistence type="predicted"/>
<evidence type="ECO:0000259" key="8">
    <source>
        <dbReference type="Pfam" id="PF01895"/>
    </source>
</evidence>
<dbReference type="NCBIfam" id="NF037997">
    <property type="entry name" value="Na_Pi_symport"/>
    <property type="match status" value="1"/>
</dbReference>
<evidence type="ECO:0000313" key="9">
    <source>
        <dbReference type="EMBL" id="MBK1878171.1"/>
    </source>
</evidence>
<dbReference type="PANTHER" id="PTHR10010:SF46">
    <property type="entry name" value="SODIUM-DEPENDENT PHOSPHATE TRANSPORT PROTEIN 2B"/>
    <property type="match status" value="1"/>
</dbReference>
<dbReference type="Gene3D" id="1.20.58.220">
    <property type="entry name" value="Phosphate transport system protein phou homolog 2, domain 2"/>
    <property type="match status" value="1"/>
</dbReference>
<feature type="transmembrane region" description="Helical" evidence="7">
    <location>
        <begin position="113"/>
        <end position="130"/>
    </location>
</feature>
<dbReference type="GO" id="GO:0005436">
    <property type="term" value="F:sodium:phosphate symporter activity"/>
    <property type="evidence" value="ECO:0007669"/>
    <property type="project" value="InterPro"/>
</dbReference>
<comment type="subcellular location">
    <subcellularLocation>
        <location evidence="1">Cell membrane</location>
        <topology evidence="1">Multi-pass membrane protein</topology>
    </subcellularLocation>
</comment>
<dbReference type="InterPro" id="IPR004633">
    <property type="entry name" value="NaPi_cotrn-rel/YqeW-like"/>
</dbReference>
<feature type="transmembrane region" description="Helical" evidence="7">
    <location>
        <begin position="137"/>
        <end position="155"/>
    </location>
</feature>
<dbReference type="InterPro" id="IPR003841">
    <property type="entry name" value="Na/Pi_transpt"/>
</dbReference>
<name>A0A934RX60_9BACT</name>
<dbReference type="SUPFAM" id="SSF109755">
    <property type="entry name" value="PhoU-like"/>
    <property type="match status" value="1"/>
</dbReference>
<organism evidence="9 10">
    <name type="scientific">Pelagicoccus mobilis</name>
    <dbReference type="NCBI Taxonomy" id="415221"/>
    <lineage>
        <taxon>Bacteria</taxon>
        <taxon>Pseudomonadati</taxon>
        <taxon>Verrucomicrobiota</taxon>
        <taxon>Opitutia</taxon>
        <taxon>Puniceicoccales</taxon>
        <taxon>Pelagicoccaceae</taxon>
        <taxon>Pelagicoccus</taxon>
    </lineage>
</organism>
<protein>
    <submittedName>
        <fullName evidence="9">Na/Pi cotransporter family protein</fullName>
    </submittedName>
</protein>
<dbReference type="GO" id="GO:0005886">
    <property type="term" value="C:plasma membrane"/>
    <property type="evidence" value="ECO:0007669"/>
    <property type="project" value="UniProtKB-SubCell"/>
</dbReference>
<evidence type="ECO:0000256" key="1">
    <source>
        <dbReference type="ARBA" id="ARBA00004651"/>
    </source>
</evidence>
<evidence type="ECO:0000313" key="10">
    <source>
        <dbReference type="Proteomes" id="UP000617628"/>
    </source>
</evidence>
<dbReference type="Pfam" id="PF02690">
    <property type="entry name" value="Na_Pi_cotrans"/>
    <property type="match status" value="2"/>
</dbReference>
<dbReference type="GO" id="GO:0044341">
    <property type="term" value="P:sodium-dependent phosphate transport"/>
    <property type="evidence" value="ECO:0007669"/>
    <property type="project" value="InterPro"/>
</dbReference>
<feature type="coiled-coil region" evidence="6">
    <location>
        <begin position="391"/>
        <end position="418"/>
    </location>
</feature>
<feature type="domain" description="PhoU" evidence="8">
    <location>
        <begin position="367"/>
        <end position="453"/>
    </location>
</feature>
<evidence type="ECO:0000256" key="4">
    <source>
        <dbReference type="ARBA" id="ARBA00022989"/>
    </source>
</evidence>
<dbReference type="InterPro" id="IPR026022">
    <property type="entry name" value="PhoU_dom"/>
</dbReference>
<gene>
    <name evidence="9" type="ORF">JIN87_14930</name>
</gene>
<dbReference type="Pfam" id="PF01895">
    <property type="entry name" value="PhoU"/>
    <property type="match status" value="1"/>
</dbReference>
<keyword evidence="6" id="KW-0175">Coiled coil</keyword>
<dbReference type="InterPro" id="IPR038078">
    <property type="entry name" value="PhoU-like_sf"/>
</dbReference>
<keyword evidence="3 7" id="KW-0812">Transmembrane</keyword>
<dbReference type="AlphaFoldDB" id="A0A934RX60"/>
<accession>A0A934RX60</accession>
<dbReference type="NCBIfam" id="TIGR00704">
    <property type="entry name" value="NaPi_cotrn_rel"/>
    <property type="match status" value="1"/>
</dbReference>
<keyword evidence="2" id="KW-1003">Cell membrane</keyword>
<keyword evidence="5 7" id="KW-0472">Membrane</keyword>
<dbReference type="RefSeq" id="WP_200356384.1">
    <property type="nucleotide sequence ID" value="NZ_JAENIL010000027.1"/>
</dbReference>
<keyword evidence="10" id="KW-1185">Reference proteome</keyword>
<feature type="transmembrane region" description="Helical" evidence="7">
    <location>
        <begin position="175"/>
        <end position="197"/>
    </location>
</feature>
<feature type="transmembrane region" description="Helical" evidence="7">
    <location>
        <begin position="87"/>
        <end position="107"/>
    </location>
</feature>